<feature type="transmembrane region" description="Helical" evidence="1">
    <location>
        <begin position="84"/>
        <end position="103"/>
    </location>
</feature>
<keyword evidence="1" id="KW-0472">Membrane</keyword>
<dbReference type="AlphaFoldDB" id="A0A917JS74"/>
<dbReference type="EMBL" id="BMOB01000002">
    <property type="protein sequence ID" value="GGI79246.1"/>
    <property type="molecule type" value="Genomic_DNA"/>
</dbReference>
<evidence type="ECO:0000313" key="2">
    <source>
        <dbReference type="EMBL" id="GGI79246.1"/>
    </source>
</evidence>
<keyword evidence="1" id="KW-1133">Transmembrane helix</keyword>
<dbReference type="OrthoDB" id="5654088at2"/>
<accession>A0A917JS74</accession>
<evidence type="ECO:0000256" key="1">
    <source>
        <dbReference type="SAM" id="Phobius"/>
    </source>
</evidence>
<evidence type="ECO:0000313" key="3">
    <source>
        <dbReference type="Proteomes" id="UP000630149"/>
    </source>
</evidence>
<proteinExistence type="predicted"/>
<dbReference type="RefSeq" id="WP_131776035.1">
    <property type="nucleotide sequence ID" value="NZ_BMOB01000002.1"/>
</dbReference>
<feature type="transmembrane region" description="Helical" evidence="1">
    <location>
        <begin position="7"/>
        <end position="36"/>
    </location>
</feature>
<feature type="transmembrane region" description="Helical" evidence="1">
    <location>
        <begin position="56"/>
        <end position="77"/>
    </location>
</feature>
<reference evidence="2" key="1">
    <citation type="journal article" date="2014" name="Int. J. Syst. Evol. Microbiol.">
        <title>Complete genome sequence of Corynebacterium casei LMG S-19264T (=DSM 44701T), isolated from a smear-ripened cheese.</title>
        <authorList>
            <consortium name="US DOE Joint Genome Institute (JGI-PGF)"/>
            <person name="Walter F."/>
            <person name="Albersmeier A."/>
            <person name="Kalinowski J."/>
            <person name="Ruckert C."/>
        </authorList>
    </citation>
    <scope>NUCLEOTIDE SEQUENCE</scope>
    <source>
        <strain evidence="2">JCM 13919</strain>
    </source>
</reference>
<comment type="caution">
    <text evidence="2">The sequence shown here is derived from an EMBL/GenBank/DDBJ whole genome shotgun (WGS) entry which is preliminary data.</text>
</comment>
<keyword evidence="1" id="KW-0812">Transmembrane</keyword>
<organism evidence="2 3">
    <name type="scientific">Legionella impletisoli</name>
    <dbReference type="NCBI Taxonomy" id="343510"/>
    <lineage>
        <taxon>Bacteria</taxon>
        <taxon>Pseudomonadati</taxon>
        <taxon>Pseudomonadota</taxon>
        <taxon>Gammaproteobacteria</taxon>
        <taxon>Legionellales</taxon>
        <taxon>Legionellaceae</taxon>
        <taxon>Legionella</taxon>
    </lineage>
</organism>
<reference evidence="2" key="2">
    <citation type="submission" date="2020-09" db="EMBL/GenBank/DDBJ databases">
        <authorList>
            <person name="Sun Q."/>
            <person name="Ohkuma M."/>
        </authorList>
    </citation>
    <scope>NUCLEOTIDE SEQUENCE</scope>
    <source>
        <strain evidence="2">JCM 13919</strain>
    </source>
</reference>
<gene>
    <name evidence="2" type="ORF">GCM10007966_04720</name>
</gene>
<sequence>MLKQGLIYLLLSIVIVVFAEYAQMIIVYLDMLYTFVNLKLAPVFSQSELGVMIRRVFSLVVLPILIAAIPALIYRLIKGKNMPYFIQVTWLLWLVIVLSKILIG</sequence>
<protein>
    <submittedName>
        <fullName evidence="2">Uncharacterized protein</fullName>
    </submittedName>
</protein>
<keyword evidence="3" id="KW-1185">Reference proteome</keyword>
<name>A0A917JS74_9GAMM</name>
<dbReference type="Proteomes" id="UP000630149">
    <property type="component" value="Unassembled WGS sequence"/>
</dbReference>